<accession>A0A7J3QDR4</accession>
<evidence type="ECO:0008006" key="3">
    <source>
        <dbReference type="Google" id="ProtNLM"/>
    </source>
</evidence>
<evidence type="ECO:0000256" key="1">
    <source>
        <dbReference type="SAM" id="Phobius"/>
    </source>
</evidence>
<keyword evidence="1" id="KW-0812">Transmembrane</keyword>
<keyword evidence="1" id="KW-0472">Membrane</keyword>
<evidence type="ECO:0000313" key="2">
    <source>
        <dbReference type="EMBL" id="HGV66393.1"/>
    </source>
</evidence>
<name>A0A7J3QDR4_9CREN</name>
<proteinExistence type="predicted"/>
<dbReference type="AlphaFoldDB" id="A0A7J3QDR4"/>
<dbReference type="EMBL" id="DTET01000057">
    <property type="protein sequence ID" value="HGV66393.1"/>
    <property type="molecule type" value="Genomic_DNA"/>
</dbReference>
<organism evidence="2">
    <name type="scientific">Ignisphaera aggregans</name>
    <dbReference type="NCBI Taxonomy" id="334771"/>
    <lineage>
        <taxon>Archaea</taxon>
        <taxon>Thermoproteota</taxon>
        <taxon>Thermoprotei</taxon>
        <taxon>Desulfurococcales</taxon>
        <taxon>Desulfurococcaceae</taxon>
        <taxon>Ignisphaera</taxon>
    </lineage>
</organism>
<keyword evidence="1" id="KW-1133">Transmembrane helix</keyword>
<gene>
    <name evidence="2" type="ORF">ENV02_01065</name>
</gene>
<sequence>MPNTIALLAMSISFLINGIAFYGITKIIDRYKYVEGGAKVDRVVRKAHISKKKMTIASTQVKRIRGTVFRLSMFQFLIPFSAYIGTIIIYTLISFYIFGIFIEYINLNDICLAPIPIEIPIEGGCRVPVMWIHFLIFLIFLPFYDYYARRKLGSY</sequence>
<feature type="transmembrane region" description="Helical" evidence="1">
    <location>
        <begin position="6"/>
        <end position="24"/>
    </location>
</feature>
<protein>
    <recommendedName>
        <fullName evidence="3">DUF106 domain-containing protein</fullName>
    </recommendedName>
</protein>
<feature type="transmembrane region" description="Helical" evidence="1">
    <location>
        <begin position="80"/>
        <end position="102"/>
    </location>
</feature>
<feature type="transmembrane region" description="Helical" evidence="1">
    <location>
        <begin position="130"/>
        <end position="147"/>
    </location>
</feature>
<reference evidence="2" key="1">
    <citation type="journal article" date="2020" name="mSystems">
        <title>Genome- and Community-Level Interaction Insights into Carbon Utilization and Element Cycling Functions of Hydrothermarchaeota in Hydrothermal Sediment.</title>
        <authorList>
            <person name="Zhou Z."/>
            <person name="Liu Y."/>
            <person name="Xu W."/>
            <person name="Pan J."/>
            <person name="Luo Z.H."/>
            <person name="Li M."/>
        </authorList>
    </citation>
    <scope>NUCLEOTIDE SEQUENCE [LARGE SCALE GENOMIC DNA]</scope>
    <source>
        <strain evidence="2">SpSt-721</strain>
    </source>
</reference>
<comment type="caution">
    <text evidence="2">The sequence shown here is derived from an EMBL/GenBank/DDBJ whole genome shotgun (WGS) entry which is preliminary data.</text>
</comment>